<gene>
    <name evidence="17" type="ORF">CDCA_CDCA05G1479</name>
</gene>
<dbReference type="PROSITE" id="PS00108">
    <property type="entry name" value="PROTEIN_KINASE_ST"/>
    <property type="match status" value="1"/>
</dbReference>
<keyword evidence="7" id="KW-0808">Transferase</keyword>
<dbReference type="SUPFAM" id="SSF56112">
    <property type="entry name" value="Protein kinase-like (PK-like)"/>
    <property type="match status" value="1"/>
</dbReference>
<evidence type="ECO:0000256" key="6">
    <source>
        <dbReference type="ARBA" id="ARBA00022553"/>
    </source>
</evidence>
<protein>
    <recommendedName>
        <fullName evidence="3">non-specific serine/threonine protein kinase</fullName>
        <ecNumber evidence="3">2.7.11.1</ecNumber>
    </recommendedName>
</protein>
<dbReference type="PROSITE" id="PS00107">
    <property type="entry name" value="PROTEIN_KINASE_ATP"/>
    <property type="match status" value="1"/>
</dbReference>
<feature type="domain" description="Protein kinase" evidence="15">
    <location>
        <begin position="190"/>
        <end position="488"/>
    </location>
</feature>
<dbReference type="InterPro" id="IPR011009">
    <property type="entry name" value="Kinase-like_dom_sf"/>
</dbReference>
<dbReference type="PANTHER" id="PTHR22988:SF76">
    <property type="entry name" value="CHROMOSOME UNDETERMINED SCAFFOLD_135, WHOLE GENOME SHOTGUN SEQUENCE"/>
    <property type="match status" value="1"/>
</dbReference>
<keyword evidence="5" id="KW-0723">Serine/threonine-protein kinase</keyword>
<evidence type="ECO:0000256" key="10">
    <source>
        <dbReference type="ARBA" id="ARBA00022840"/>
    </source>
</evidence>
<evidence type="ECO:0000256" key="1">
    <source>
        <dbReference type="ARBA" id="ARBA00004496"/>
    </source>
</evidence>
<dbReference type="InterPro" id="IPR017441">
    <property type="entry name" value="Protein_kinase_ATP_BS"/>
</dbReference>
<feature type="compositionally biased region" description="Basic and acidic residues" evidence="14">
    <location>
        <begin position="525"/>
        <end position="539"/>
    </location>
</feature>
<comment type="subcellular location">
    <subcellularLocation>
        <location evidence="1">Cytoplasm</location>
    </subcellularLocation>
</comment>
<dbReference type="EMBL" id="JANCYW010000005">
    <property type="protein sequence ID" value="KAK4535454.1"/>
    <property type="molecule type" value="Genomic_DNA"/>
</dbReference>
<dbReference type="PANTHER" id="PTHR22988">
    <property type="entry name" value="MYOTONIC DYSTROPHY S/T KINASE-RELATED"/>
    <property type="match status" value="1"/>
</dbReference>
<comment type="caution">
    <text evidence="17">The sequence shown here is derived from an EMBL/GenBank/DDBJ whole genome shotgun (WGS) entry which is preliminary data.</text>
</comment>
<keyword evidence="10 13" id="KW-0067">ATP-binding</keyword>
<dbReference type="Pfam" id="PF00069">
    <property type="entry name" value="Pkinase"/>
    <property type="match status" value="2"/>
</dbReference>
<evidence type="ECO:0000256" key="7">
    <source>
        <dbReference type="ARBA" id="ARBA00022679"/>
    </source>
</evidence>
<dbReference type="Pfam" id="PF00433">
    <property type="entry name" value="Pkinase_C"/>
    <property type="match status" value="1"/>
</dbReference>
<keyword evidence="6" id="KW-0597">Phosphoprotein</keyword>
<sequence>MPAPTAPTTASAPASAPRAGKPAAAAAHPSPLPVRMSRGAASTARQSSRFESVGEGALHEATGRTPRRHRPGDSDDSDASRGSTVRDDEHQADGPSGPADRVEVQTPARDAPPEGDVQRRVQFAKTLIEHYYRNLLFVSRAAEQRKSRLEERLGRLRITDADRQMLRREHVRRETEFARTLRRRMTLADFDKVAVIGRGAFGEVTLVRKRDDGDLYAMKRLRKREMLRKDQVAHVLAERDLMVLAESASYVCRLLYTFQDDEYLYLVMEYLPGGDLMQLLIQRDILSEESARFYAAEIITAIDQVHRLGFTHRDIKPDNILIDREGHIRLSDFGLAAAYELQVHGMAPLLEPGARTTPTATDQAAGMSGSERRGAWKKDARQHMYSTVGTPDYIAPEVLMKVGYGKECDWWSLGVILYEMLCGFPAFYADAAVETCRKILNWRTTLQFPSEAKLSWQARDLILKLLREPENRLGARGGIDEFKRHPFFAGVDWNRLRARKPPFVPELRSPTDTRYFDKFDEEPPEAGKREREGERKADATENTAAATATSAVGMKGALDNRCGRTTARAPPTSSRVHAAPAGNHGTAEAAAAAAAAPSGAPDGNATGNARGPARVSRYTYKQLDALGESDASFLGFTYKRFDPQRKQRNSARSVFDLPHDS</sequence>
<dbReference type="EC" id="2.7.11.1" evidence="3"/>
<feature type="domain" description="AGC-kinase C-terminal" evidence="16">
    <location>
        <begin position="489"/>
        <end position="648"/>
    </location>
</feature>
<name>A0AAV9IT32_CYACA</name>
<dbReference type="InterPro" id="IPR017892">
    <property type="entry name" value="Pkinase_C"/>
</dbReference>
<dbReference type="InterPro" id="IPR000719">
    <property type="entry name" value="Prot_kinase_dom"/>
</dbReference>
<feature type="region of interest" description="Disordered" evidence="14">
    <location>
        <begin position="1"/>
        <end position="118"/>
    </location>
</feature>
<dbReference type="SMART" id="SM00133">
    <property type="entry name" value="S_TK_X"/>
    <property type="match status" value="1"/>
</dbReference>
<dbReference type="GO" id="GO:0005737">
    <property type="term" value="C:cytoplasm"/>
    <property type="evidence" value="ECO:0007669"/>
    <property type="project" value="UniProtKB-SubCell"/>
</dbReference>
<reference evidence="17 18" key="1">
    <citation type="submission" date="2022-07" db="EMBL/GenBank/DDBJ databases">
        <title>Genome-wide signatures of adaptation to extreme environments.</title>
        <authorList>
            <person name="Cho C.H."/>
            <person name="Yoon H.S."/>
        </authorList>
    </citation>
    <scope>NUCLEOTIDE SEQUENCE [LARGE SCALE GENOMIC DNA]</scope>
    <source>
        <strain evidence="17 18">DBV 063 E5</strain>
    </source>
</reference>
<organism evidence="17 18">
    <name type="scientific">Cyanidium caldarium</name>
    <name type="common">Red alga</name>
    <dbReference type="NCBI Taxonomy" id="2771"/>
    <lineage>
        <taxon>Eukaryota</taxon>
        <taxon>Rhodophyta</taxon>
        <taxon>Bangiophyceae</taxon>
        <taxon>Cyanidiales</taxon>
        <taxon>Cyanidiaceae</taxon>
        <taxon>Cyanidium</taxon>
    </lineage>
</organism>
<evidence type="ECO:0000256" key="11">
    <source>
        <dbReference type="ARBA" id="ARBA00047899"/>
    </source>
</evidence>
<feature type="compositionally biased region" description="Basic and acidic residues" evidence="14">
    <location>
        <begin position="509"/>
        <end position="518"/>
    </location>
</feature>
<dbReference type="GO" id="GO:0005524">
    <property type="term" value="F:ATP binding"/>
    <property type="evidence" value="ECO:0007669"/>
    <property type="project" value="UniProtKB-UniRule"/>
</dbReference>
<feature type="compositionally biased region" description="Low complexity" evidence="14">
    <location>
        <begin position="540"/>
        <end position="551"/>
    </location>
</feature>
<dbReference type="FunFam" id="1.10.510.10:FF:000057">
    <property type="entry name" value="Non-specific serine/threonine protein kinase"/>
    <property type="match status" value="1"/>
</dbReference>
<keyword evidence="4" id="KW-0963">Cytoplasm</keyword>
<evidence type="ECO:0000256" key="13">
    <source>
        <dbReference type="PROSITE-ProRule" id="PRU10141"/>
    </source>
</evidence>
<dbReference type="Gene3D" id="1.10.510.10">
    <property type="entry name" value="Transferase(Phosphotransferase) domain 1"/>
    <property type="match status" value="1"/>
</dbReference>
<comment type="catalytic activity">
    <reaction evidence="11">
        <text>L-threonyl-[protein] + ATP = O-phospho-L-threonyl-[protein] + ADP + H(+)</text>
        <dbReference type="Rhea" id="RHEA:46608"/>
        <dbReference type="Rhea" id="RHEA-COMP:11060"/>
        <dbReference type="Rhea" id="RHEA-COMP:11605"/>
        <dbReference type="ChEBI" id="CHEBI:15378"/>
        <dbReference type="ChEBI" id="CHEBI:30013"/>
        <dbReference type="ChEBI" id="CHEBI:30616"/>
        <dbReference type="ChEBI" id="CHEBI:61977"/>
        <dbReference type="ChEBI" id="CHEBI:456216"/>
        <dbReference type="EC" id="2.7.11.1"/>
    </reaction>
</comment>
<dbReference type="GO" id="GO:0071944">
    <property type="term" value="C:cell periphery"/>
    <property type="evidence" value="ECO:0007669"/>
    <property type="project" value="UniProtKB-ARBA"/>
</dbReference>
<dbReference type="PROSITE" id="PS50011">
    <property type="entry name" value="PROTEIN_KINASE_DOM"/>
    <property type="match status" value="1"/>
</dbReference>
<dbReference type="FunFam" id="3.30.200.20:FF:000192">
    <property type="entry name" value="Serine/threonine-protein kinase cot-1"/>
    <property type="match status" value="1"/>
</dbReference>
<evidence type="ECO:0000256" key="12">
    <source>
        <dbReference type="ARBA" id="ARBA00048679"/>
    </source>
</evidence>
<feature type="region of interest" description="Disordered" evidence="14">
    <location>
        <begin position="503"/>
        <end position="613"/>
    </location>
</feature>
<dbReference type="FunFam" id="1.10.510.10:FF:000086">
    <property type="entry name" value="Non-specific serine/threonine protein kinase"/>
    <property type="match status" value="1"/>
</dbReference>
<comment type="similarity">
    <text evidence="2">Belongs to the protein kinase superfamily. AGC Ser/Thr protein kinase family.</text>
</comment>
<evidence type="ECO:0000259" key="16">
    <source>
        <dbReference type="PROSITE" id="PS51285"/>
    </source>
</evidence>
<evidence type="ECO:0000313" key="18">
    <source>
        <dbReference type="Proteomes" id="UP001301350"/>
    </source>
</evidence>
<keyword evidence="9" id="KW-0418">Kinase</keyword>
<feature type="binding site" evidence="13">
    <location>
        <position position="219"/>
    </location>
    <ligand>
        <name>ATP</name>
        <dbReference type="ChEBI" id="CHEBI:30616"/>
    </ligand>
</feature>
<dbReference type="SMART" id="SM00220">
    <property type="entry name" value="S_TKc"/>
    <property type="match status" value="1"/>
</dbReference>
<feature type="region of interest" description="Disordered" evidence="14">
    <location>
        <begin position="642"/>
        <end position="661"/>
    </location>
</feature>
<evidence type="ECO:0000256" key="14">
    <source>
        <dbReference type="SAM" id="MobiDB-lite"/>
    </source>
</evidence>
<proteinExistence type="inferred from homology"/>
<evidence type="ECO:0000256" key="5">
    <source>
        <dbReference type="ARBA" id="ARBA00022527"/>
    </source>
</evidence>
<dbReference type="Gene3D" id="3.30.200.20">
    <property type="entry name" value="Phosphorylase Kinase, domain 1"/>
    <property type="match status" value="1"/>
</dbReference>
<evidence type="ECO:0000256" key="2">
    <source>
        <dbReference type="ARBA" id="ARBA00009903"/>
    </source>
</evidence>
<evidence type="ECO:0000256" key="8">
    <source>
        <dbReference type="ARBA" id="ARBA00022741"/>
    </source>
</evidence>
<evidence type="ECO:0000256" key="3">
    <source>
        <dbReference type="ARBA" id="ARBA00012513"/>
    </source>
</evidence>
<accession>A0AAV9IT32</accession>
<dbReference type="InterPro" id="IPR050839">
    <property type="entry name" value="Rho-assoc_Ser/Thr_Kinase"/>
</dbReference>
<evidence type="ECO:0000259" key="15">
    <source>
        <dbReference type="PROSITE" id="PS50011"/>
    </source>
</evidence>
<evidence type="ECO:0000313" key="17">
    <source>
        <dbReference type="EMBL" id="KAK4535454.1"/>
    </source>
</evidence>
<comment type="catalytic activity">
    <reaction evidence="12">
        <text>L-seryl-[protein] + ATP = O-phospho-L-seryl-[protein] + ADP + H(+)</text>
        <dbReference type="Rhea" id="RHEA:17989"/>
        <dbReference type="Rhea" id="RHEA-COMP:9863"/>
        <dbReference type="Rhea" id="RHEA-COMP:11604"/>
        <dbReference type="ChEBI" id="CHEBI:15378"/>
        <dbReference type="ChEBI" id="CHEBI:29999"/>
        <dbReference type="ChEBI" id="CHEBI:30616"/>
        <dbReference type="ChEBI" id="CHEBI:83421"/>
        <dbReference type="ChEBI" id="CHEBI:456216"/>
        <dbReference type="EC" id="2.7.11.1"/>
    </reaction>
</comment>
<evidence type="ECO:0000256" key="9">
    <source>
        <dbReference type="ARBA" id="ARBA00022777"/>
    </source>
</evidence>
<dbReference type="InterPro" id="IPR000961">
    <property type="entry name" value="AGC-kinase_C"/>
</dbReference>
<evidence type="ECO:0000256" key="4">
    <source>
        <dbReference type="ARBA" id="ARBA00022490"/>
    </source>
</evidence>
<feature type="compositionally biased region" description="Low complexity" evidence="14">
    <location>
        <begin position="578"/>
        <end position="605"/>
    </location>
</feature>
<dbReference type="InterPro" id="IPR008271">
    <property type="entry name" value="Ser/Thr_kinase_AS"/>
</dbReference>
<keyword evidence="8 13" id="KW-0547">Nucleotide-binding</keyword>
<dbReference type="GO" id="GO:0004674">
    <property type="term" value="F:protein serine/threonine kinase activity"/>
    <property type="evidence" value="ECO:0007669"/>
    <property type="project" value="UniProtKB-KW"/>
</dbReference>
<feature type="compositionally biased region" description="Low complexity" evidence="14">
    <location>
        <begin position="1"/>
        <end position="29"/>
    </location>
</feature>
<keyword evidence="18" id="KW-1185">Reference proteome</keyword>
<dbReference type="Proteomes" id="UP001301350">
    <property type="component" value="Unassembled WGS sequence"/>
</dbReference>
<dbReference type="AlphaFoldDB" id="A0AAV9IT32"/>
<dbReference type="PROSITE" id="PS51285">
    <property type="entry name" value="AGC_KINASE_CTER"/>
    <property type="match status" value="1"/>
</dbReference>